<dbReference type="OrthoDB" id="9802186at2"/>
<dbReference type="PANTHER" id="PTHR44688">
    <property type="entry name" value="DNA-BINDING TRANSCRIPTIONAL ACTIVATOR DEVR_DOSR"/>
    <property type="match status" value="1"/>
</dbReference>
<dbReference type="Pfam" id="PF00196">
    <property type="entry name" value="GerE"/>
    <property type="match status" value="1"/>
</dbReference>
<evidence type="ECO:0000259" key="7">
    <source>
        <dbReference type="PROSITE" id="PS50110"/>
    </source>
</evidence>
<feature type="domain" description="HTH luxR-type" evidence="6">
    <location>
        <begin position="134"/>
        <end position="199"/>
    </location>
</feature>
<name>A0A1I5F6A1_9GAMM</name>
<reference evidence="9" key="1">
    <citation type="submission" date="2016-10" db="EMBL/GenBank/DDBJ databases">
        <authorList>
            <person name="Varghese N."/>
            <person name="Submissions S."/>
        </authorList>
    </citation>
    <scope>NUCLEOTIDE SEQUENCE [LARGE SCALE GENOMIC DNA]</scope>
    <source>
        <strain evidence="9">OV426</strain>
    </source>
</reference>
<organism evidence="8 9">
    <name type="scientific">Candidatus Pantoea varia</name>
    <dbReference type="NCBI Taxonomy" id="1881036"/>
    <lineage>
        <taxon>Bacteria</taxon>
        <taxon>Pseudomonadati</taxon>
        <taxon>Pseudomonadota</taxon>
        <taxon>Gammaproteobacteria</taxon>
        <taxon>Enterobacterales</taxon>
        <taxon>Erwiniaceae</taxon>
        <taxon>Pantoea</taxon>
    </lineage>
</organism>
<evidence type="ECO:0000313" key="8">
    <source>
        <dbReference type="EMBL" id="SFO18851.1"/>
    </source>
</evidence>
<dbReference type="InterPro" id="IPR000792">
    <property type="entry name" value="Tscrpt_reg_LuxR_C"/>
</dbReference>
<dbReference type="SUPFAM" id="SSF52172">
    <property type="entry name" value="CheY-like"/>
    <property type="match status" value="1"/>
</dbReference>
<dbReference type="AlphaFoldDB" id="A0A1I5F6A1"/>
<dbReference type="Proteomes" id="UP000198968">
    <property type="component" value="Unassembled WGS sequence"/>
</dbReference>
<dbReference type="InterPro" id="IPR036388">
    <property type="entry name" value="WH-like_DNA-bd_sf"/>
</dbReference>
<evidence type="ECO:0000256" key="1">
    <source>
        <dbReference type="ARBA" id="ARBA00023015"/>
    </source>
</evidence>
<dbReference type="PROSITE" id="PS50043">
    <property type="entry name" value="HTH_LUXR_2"/>
    <property type="match status" value="1"/>
</dbReference>
<evidence type="ECO:0000256" key="3">
    <source>
        <dbReference type="ARBA" id="ARBA00023163"/>
    </source>
</evidence>
<keyword evidence="1" id="KW-0805">Transcription regulation</keyword>
<evidence type="ECO:0000256" key="4">
    <source>
        <dbReference type="PROSITE-ProRule" id="PRU00169"/>
    </source>
</evidence>
<protein>
    <submittedName>
        <fullName evidence="8">Two component transcriptional regulator, LuxR family</fullName>
    </submittedName>
</protein>
<proteinExistence type="predicted"/>
<dbReference type="SMART" id="SM00448">
    <property type="entry name" value="REC"/>
    <property type="match status" value="1"/>
</dbReference>
<gene>
    <name evidence="8" type="ORF">SAMN05428971_3263</name>
</gene>
<dbReference type="PRINTS" id="PR00038">
    <property type="entry name" value="HTHLUXR"/>
</dbReference>
<evidence type="ECO:0000313" key="9">
    <source>
        <dbReference type="Proteomes" id="UP000198968"/>
    </source>
</evidence>
<keyword evidence="2" id="KW-0238">DNA-binding</keyword>
<accession>A0A1I5F6A1</accession>
<dbReference type="Gene3D" id="3.40.50.2300">
    <property type="match status" value="1"/>
</dbReference>
<dbReference type="Pfam" id="PF00072">
    <property type="entry name" value="Response_reg"/>
    <property type="match status" value="1"/>
</dbReference>
<dbReference type="GO" id="GO:0006355">
    <property type="term" value="P:regulation of DNA-templated transcription"/>
    <property type="evidence" value="ECO:0007669"/>
    <property type="project" value="InterPro"/>
</dbReference>
<feature type="coiled-coil region" evidence="5">
    <location>
        <begin position="111"/>
        <end position="138"/>
    </location>
</feature>
<dbReference type="CDD" id="cd06170">
    <property type="entry name" value="LuxR_C_like"/>
    <property type="match status" value="1"/>
</dbReference>
<evidence type="ECO:0000256" key="2">
    <source>
        <dbReference type="ARBA" id="ARBA00023125"/>
    </source>
</evidence>
<dbReference type="InterPro" id="IPR011006">
    <property type="entry name" value="CheY-like_superfamily"/>
</dbReference>
<feature type="modified residue" description="4-aspartylphosphate" evidence="4">
    <location>
        <position position="53"/>
    </location>
</feature>
<keyword evidence="5" id="KW-0175">Coiled coil</keyword>
<dbReference type="Gene3D" id="1.10.10.10">
    <property type="entry name" value="Winged helix-like DNA-binding domain superfamily/Winged helix DNA-binding domain"/>
    <property type="match status" value="1"/>
</dbReference>
<dbReference type="PANTHER" id="PTHR44688:SF16">
    <property type="entry name" value="DNA-BINDING TRANSCRIPTIONAL ACTIVATOR DEVR_DOSR"/>
    <property type="match status" value="1"/>
</dbReference>
<dbReference type="RefSeq" id="WP_090965447.1">
    <property type="nucleotide sequence ID" value="NZ_FOVG01000003.1"/>
</dbReference>
<dbReference type="GO" id="GO:0003677">
    <property type="term" value="F:DNA binding"/>
    <property type="evidence" value="ECO:0007669"/>
    <property type="project" value="UniProtKB-KW"/>
</dbReference>
<keyword evidence="3" id="KW-0804">Transcription</keyword>
<evidence type="ECO:0000256" key="5">
    <source>
        <dbReference type="SAM" id="Coils"/>
    </source>
</evidence>
<dbReference type="PROSITE" id="PS50110">
    <property type="entry name" value="RESPONSE_REGULATORY"/>
    <property type="match status" value="1"/>
</dbReference>
<dbReference type="GO" id="GO:0000160">
    <property type="term" value="P:phosphorelay signal transduction system"/>
    <property type="evidence" value="ECO:0007669"/>
    <property type="project" value="InterPro"/>
</dbReference>
<dbReference type="EMBL" id="FOVG01000003">
    <property type="protein sequence ID" value="SFO18851.1"/>
    <property type="molecule type" value="Genomic_DNA"/>
</dbReference>
<dbReference type="SMART" id="SM00421">
    <property type="entry name" value="HTH_LUXR"/>
    <property type="match status" value="1"/>
</dbReference>
<dbReference type="InterPro" id="IPR001789">
    <property type="entry name" value="Sig_transdc_resp-reg_receiver"/>
</dbReference>
<keyword evidence="4" id="KW-0597">Phosphoprotein</keyword>
<feature type="domain" description="Response regulatory" evidence="7">
    <location>
        <begin position="4"/>
        <end position="118"/>
    </location>
</feature>
<sequence length="206" mass="22808">MNPIVYIVDDDAAVTSALRNLLTAEDYTVISFSSADDFLAHALTPLPCCLILDINLPGADGFDVAQALIDRGYSIPTIFLTGFGTIPVTVRAMKTGAYEFLTKPVDPERILQAVSEALKIAEQNLASSEERREIVQRHQTLTPRETEVMMLAISGLLNKQIAAEMGVSEITAKVHKRRVMEKMNARSLTDLVRAAERLNIDHSRRR</sequence>
<evidence type="ECO:0000259" key="6">
    <source>
        <dbReference type="PROSITE" id="PS50043"/>
    </source>
</evidence>
<keyword evidence="9" id="KW-1185">Reference proteome</keyword>